<proteinExistence type="predicted"/>
<dbReference type="SUPFAM" id="SSF103481">
    <property type="entry name" value="Multidrug resistance efflux transporter EmrE"/>
    <property type="match status" value="1"/>
</dbReference>
<sequence length="603" mass="69627">MKNEILYITTFILFLVSYCFQPLLIDIIKYNGCGNSSTFIFLLPHYLSMIIVGFLPKKQKLSQCKWIKIFFVSVLDLVNQVLKKIGLIYAGSALYIIIDSCTLIFTAIWRRLLLNKRINSFQLLGILLITFGIAIKSNNLKFEINKEEIIGVILIIISNILMGLTFVLNEKYMGEMEGQNIVCLMGIFSFCFVSLWTVIWTIPNFDHLILENIKKKKGNINTIWLSFLGLFIFNFVTSSTLWYIMKISGSLTVGILKGLKVAIIFLFSHIFFCKYDSKQCLNVHSSLSVFFCILGVLIYSYNEFLLILMSKVYMARRPKLEENLIGERTLKDGKDIFVFNNYAIWLVKLSHLFFFLFLLDVKNIFHLSPSLVFLAFFFGFFIICFLFCMSWYNCFRFVRRITNQELIDEELNPSVLNEIIPQIFFSFCSFLLISLLYLGHLLVYLNVQNDVISVPIESLIIFFFFFFCCLLYGAFFEYDNSVGVFLLGANGIATLALSFYQTGLYLAHLVRKNKQNKLFYREGEGDYVQMLIYTCASAFASLLLKNLSLIDSHLLSLLLFLSFVPFLYADLSLQNMEVVHQSVICSREIVQRGTPPNMIAHAN</sequence>
<evidence type="ECO:0000256" key="1">
    <source>
        <dbReference type="SAM" id="Phobius"/>
    </source>
</evidence>
<dbReference type="EMBL" id="KI965481">
    <property type="protein sequence ID" value="EUD65203.1"/>
    <property type="molecule type" value="Genomic_DNA"/>
</dbReference>
<dbReference type="Proteomes" id="UP000030640">
    <property type="component" value="Unassembled WGS sequence"/>
</dbReference>
<keyword evidence="1" id="KW-0472">Membrane</keyword>
<keyword evidence="4" id="KW-1185">Reference proteome</keyword>
<dbReference type="InterPro" id="IPR000620">
    <property type="entry name" value="EamA_dom"/>
</dbReference>
<feature type="transmembrane region" description="Helical" evidence="1">
    <location>
        <begin position="337"/>
        <end position="359"/>
    </location>
</feature>
<feature type="transmembrane region" description="Helical" evidence="1">
    <location>
        <begin position="371"/>
        <end position="392"/>
    </location>
</feature>
<feature type="transmembrane region" description="Helical" evidence="1">
    <location>
        <begin position="287"/>
        <end position="309"/>
    </location>
</feature>
<feature type="transmembrane region" description="Helical" evidence="1">
    <location>
        <begin position="251"/>
        <end position="272"/>
    </location>
</feature>
<keyword evidence="1" id="KW-1133">Transmembrane helix</keyword>
<dbReference type="PANTHER" id="PTHR13146:SF1">
    <property type="entry name" value="SUGAR PHOSPHATE TRANSPORTER DOMAIN-CONTAINING PROTEIN"/>
    <property type="match status" value="1"/>
</dbReference>
<dbReference type="GO" id="GO:0016020">
    <property type="term" value="C:membrane"/>
    <property type="evidence" value="ECO:0007669"/>
    <property type="project" value="InterPro"/>
</dbReference>
<dbReference type="RefSeq" id="XP_008818137.1">
    <property type="nucleotide sequence ID" value="XM_008819915.1"/>
</dbReference>
<evidence type="ECO:0000259" key="2">
    <source>
        <dbReference type="Pfam" id="PF00892"/>
    </source>
</evidence>
<feature type="transmembrane region" description="Helical" evidence="1">
    <location>
        <begin position="121"/>
        <end position="137"/>
    </location>
</feature>
<feature type="transmembrane region" description="Helical" evidence="1">
    <location>
        <begin position="484"/>
        <end position="507"/>
    </location>
</feature>
<evidence type="ECO:0000313" key="3">
    <source>
        <dbReference type="EMBL" id="EUD65203.1"/>
    </source>
</evidence>
<feature type="transmembrane region" description="Helical" evidence="1">
    <location>
        <begin position="149"/>
        <end position="169"/>
    </location>
</feature>
<evidence type="ECO:0000313" key="4">
    <source>
        <dbReference type="Proteomes" id="UP000030640"/>
    </source>
</evidence>
<feature type="transmembrane region" description="Helical" evidence="1">
    <location>
        <begin position="88"/>
        <end position="109"/>
    </location>
</feature>
<feature type="transmembrane region" description="Helical" evidence="1">
    <location>
        <begin position="5"/>
        <end position="25"/>
    </location>
</feature>
<feature type="transmembrane region" description="Helical" evidence="1">
    <location>
        <begin position="423"/>
        <end position="445"/>
    </location>
</feature>
<feature type="transmembrane region" description="Helical" evidence="1">
    <location>
        <begin position="551"/>
        <end position="569"/>
    </location>
</feature>
<feature type="transmembrane region" description="Helical" evidence="1">
    <location>
        <begin position="451"/>
        <end position="472"/>
    </location>
</feature>
<reference evidence="3 4" key="1">
    <citation type="submission" date="2013-02" db="EMBL/GenBank/DDBJ databases">
        <title>The Genome Sequence of Plasmodium inui San Antonio 1.</title>
        <authorList>
            <consortium name="The Broad Institute Genome Sequencing Platform"/>
            <consortium name="The Broad Institute Genome Sequencing Center for Infectious Disease"/>
            <person name="Neafsey D."/>
            <person name="Cheeseman I."/>
            <person name="Volkman S."/>
            <person name="Adams J."/>
            <person name="Walker B."/>
            <person name="Young S.K."/>
            <person name="Zeng Q."/>
            <person name="Gargeya S."/>
            <person name="Fitzgerald M."/>
            <person name="Haas B."/>
            <person name="Abouelleil A."/>
            <person name="Alvarado L."/>
            <person name="Arachchi H.M."/>
            <person name="Berlin A.M."/>
            <person name="Chapman S.B."/>
            <person name="Dewar J."/>
            <person name="Goldberg J."/>
            <person name="Griggs A."/>
            <person name="Gujja S."/>
            <person name="Hansen M."/>
            <person name="Howarth C."/>
            <person name="Imamovic A."/>
            <person name="Larimer J."/>
            <person name="McCowan C."/>
            <person name="Murphy C."/>
            <person name="Neiman D."/>
            <person name="Pearson M."/>
            <person name="Priest M."/>
            <person name="Roberts A."/>
            <person name="Saif S."/>
            <person name="Shea T."/>
            <person name="Sisk P."/>
            <person name="Sykes S."/>
            <person name="Wortman J."/>
            <person name="Nusbaum C."/>
            <person name="Birren B."/>
        </authorList>
    </citation>
    <scope>NUCLEOTIDE SEQUENCE [LARGE SCALE GENOMIC DNA]</scope>
    <source>
        <strain evidence="3 4">San Antonio 1</strain>
    </source>
</reference>
<feature type="transmembrane region" description="Helical" evidence="1">
    <location>
        <begin position="181"/>
        <end position="202"/>
    </location>
</feature>
<gene>
    <name evidence="3" type="ORF">C922_04332</name>
</gene>
<dbReference type="InterPro" id="IPR037185">
    <property type="entry name" value="EmrE-like"/>
</dbReference>
<accession>W7A1H5</accession>
<feature type="transmembrane region" description="Helical" evidence="1">
    <location>
        <begin position="222"/>
        <end position="244"/>
    </location>
</feature>
<feature type="transmembrane region" description="Helical" evidence="1">
    <location>
        <begin position="37"/>
        <end position="54"/>
    </location>
</feature>
<protein>
    <recommendedName>
        <fullName evidence="2">EamA domain-containing protein</fullName>
    </recommendedName>
</protein>
<dbReference type="Pfam" id="PF00892">
    <property type="entry name" value="EamA"/>
    <property type="match status" value="1"/>
</dbReference>
<dbReference type="GeneID" id="20039606"/>
<dbReference type="AlphaFoldDB" id="W7A1H5"/>
<keyword evidence="1" id="KW-0812">Transmembrane</keyword>
<dbReference type="PANTHER" id="PTHR13146">
    <property type="match status" value="1"/>
</dbReference>
<dbReference type="VEuPathDB" id="PlasmoDB:C922_04332"/>
<name>W7A1H5_9APIC</name>
<dbReference type="OrthoDB" id="29773at2759"/>
<organism evidence="3 4">
    <name type="scientific">Plasmodium inui San Antonio 1</name>
    <dbReference type="NCBI Taxonomy" id="1237626"/>
    <lineage>
        <taxon>Eukaryota</taxon>
        <taxon>Sar</taxon>
        <taxon>Alveolata</taxon>
        <taxon>Apicomplexa</taxon>
        <taxon>Aconoidasida</taxon>
        <taxon>Haemosporida</taxon>
        <taxon>Plasmodiidae</taxon>
        <taxon>Plasmodium</taxon>
        <taxon>Plasmodium (Plasmodium)</taxon>
    </lineage>
</organism>
<feature type="transmembrane region" description="Helical" evidence="1">
    <location>
        <begin position="527"/>
        <end position="544"/>
    </location>
</feature>
<feature type="domain" description="EamA" evidence="2">
    <location>
        <begin position="37"/>
        <end position="135"/>
    </location>
</feature>